<evidence type="ECO:0000313" key="2">
    <source>
        <dbReference type="EMBL" id="BBY80660.1"/>
    </source>
</evidence>
<protein>
    <submittedName>
        <fullName evidence="2">Glycosyltransferase GtfA</fullName>
    </submittedName>
</protein>
<dbReference type="GO" id="GO:0008194">
    <property type="term" value="F:UDP-glycosyltransferase activity"/>
    <property type="evidence" value="ECO:0007669"/>
    <property type="project" value="InterPro"/>
</dbReference>
<sequence length="424" mass="45991">MKVVLACHGVRGDVEPSIVVGRELLRRGNDVSIAVPPNVIAFAEAAGLTAIPWGQDSQVMMDAQRDYWTCFFQHPWKSRDLERLGRDIGRIVTQCWTEEAFSTLTSLAEGADAIVAGFGFEQFSANVAEYYDIPLATLHFFPTRANGKILPLIPAPLGRAVMKGYEWVSWAGPVKQVEEIQRGLLGLPKATKPWPHRIAHRGSLEIQAYDEVVVPGLAAEWANWGEQRPFVGTLTLEAPTDADDEVLSWIAEGTPPIFFGFGSVPVGSPTDTVAMISAVCEQLGARALVGAGSTDFGATTCPGHVKVVGQVNYATIFPACRAVVHHSGAGTIAACLRTGVPQVGLWTLPDQWLRTVQLKRLKVGTGRRFSTITERKLVADLQLILAPDYRNRARALAAQMTKPADSAITATDLVENFVHASRVC</sequence>
<dbReference type="SUPFAM" id="SSF53756">
    <property type="entry name" value="UDP-Glycosyltransferase/glycogen phosphorylase"/>
    <property type="match status" value="1"/>
</dbReference>
<feature type="domain" description="Erythromycin biosynthesis protein CIII-like C-terminal" evidence="1">
    <location>
        <begin position="299"/>
        <end position="402"/>
    </location>
</feature>
<reference evidence="2 3" key="1">
    <citation type="journal article" date="2019" name="Emerg. Microbes Infect.">
        <title>Comprehensive subspecies identification of 175 nontuberculous mycobacteria species based on 7547 genomic profiles.</title>
        <authorList>
            <person name="Matsumoto Y."/>
            <person name="Kinjo T."/>
            <person name="Motooka D."/>
            <person name="Nabeya D."/>
            <person name="Jung N."/>
            <person name="Uechi K."/>
            <person name="Horii T."/>
            <person name="Iida T."/>
            <person name="Fujita J."/>
            <person name="Nakamura S."/>
        </authorList>
    </citation>
    <scope>NUCLEOTIDE SEQUENCE [LARGE SCALE GENOMIC DNA]</scope>
    <source>
        <strain evidence="2 3">JCM 6370</strain>
    </source>
</reference>
<dbReference type="InterPro" id="IPR002213">
    <property type="entry name" value="UDP_glucos_trans"/>
</dbReference>
<dbReference type="Pfam" id="PF06722">
    <property type="entry name" value="EryCIII-like_C"/>
    <property type="match status" value="1"/>
</dbReference>
<dbReference type="GO" id="GO:0017000">
    <property type="term" value="P:antibiotic biosynthetic process"/>
    <property type="evidence" value="ECO:0007669"/>
    <property type="project" value="UniProtKB-ARBA"/>
</dbReference>
<dbReference type="AlphaFoldDB" id="A0A7I7UHR9"/>
<accession>A0A7I7UHR9</accession>
<evidence type="ECO:0000313" key="3">
    <source>
        <dbReference type="Proteomes" id="UP000467252"/>
    </source>
</evidence>
<organism evidence="2 3">
    <name type="scientific">Mycolicibacterium pulveris</name>
    <name type="common">Mycobacterium pulveris</name>
    <dbReference type="NCBI Taxonomy" id="36813"/>
    <lineage>
        <taxon>Bacteria</taxon>
        <taxon>Bacillati</taxon>
        <taxon>Actinomycetota</taxon>
        <taxon>Actinomycetes</taxon>
        <taxon>Mycobacteriales</taxon>
        <taxon>Mycobacteriaceae</taxon>
        <taxon>Mycolicibacterium</taxon>
    </lineage>
</organism>
<dbReference type="CDD" id="cd03784">
    <property type="entry name" value="GT1_Gtf-like"/>
    <property type="match status" value="1"/>
</dbReference>
<name>A0A7I7UHR9_MYCPV</name>
<evidence type="ECO:0000259" key="1">
    <source>
        <dbReference type="Pfam" id="PF06722"/>
    </source>
</evidence>
<proteinExistence type="predicted"/>
<dbReference type="InterPro" id="IPR010610">
    <property type="entry name" value="EryCIII-like_C"/>
</dbReference>
<dbReference type="GO" id="GO:0016758">
    <property type="term" value="F:hexosyltransferase activity"/>
    <property type="evidence" value="ECO:0007669"/>
    <property type="project" value="UniProtKB-ARBA"/>
</dbReference>
<keyword evidence="3" id="KW-1185">Reference proteome</keyword>
<gene>
    <name evidence="2" type="ORF">MPUL_18180</name>
</gene>
<keyword evidence="2" id="KW-0808">Transferase</keyword>
<dbReference type="EMBL" id="AP022599">
    <property type="protein sequence ID" value="BBY80660.1"/>
    <property type="molecule type" value="Genomic_DNA"/>
</dbReference>
<dbReference type="Proteomes" id="UP000467252">
    <property type="component" value="Chromosome"/>
</dbReference>
<dbReference type="RefSeq" id="WP_163899536.1">
    <property type="nucleotide sequence ID" value="NZ_AP022599.1"/>
</dbReference>
<dbReference type="Gene3D" id="3.40.50.2000">
    <property type="entry name" value="Glycogen Phosphorylase B"/>
    <property type="match status" value="2"/>
</dbReference>
<dbReference type="PANTHER" id="PTHR48050:SF13">
    <property type="entry name" value="STEROL 3-BETA-GLUCOSYLTRANSFERASE UGT80A2"/>
    <property type="match status" value="1"/>
</dbReference>
<dbReference type="InterPro" id="IPR050426">
    <property type="entry name" value="Glycosyltransferase_28"/>
</dbReference>
<dbReference type="PANTHER" id="PTHR48050">
    <property type="entry name" value="STEROL 3-BETA-GLUCOSYLTRANSFERASE"/>
    <property type="match status" value="1"/>
</dbReference>
<dbReference type="FunFam" id="3.40.50.2000:FF:000009">
    <property type="entry name" value="Sterol 3-beta-glucosyltransferase UGT80A2"/>
    <property type="match status" value="1"/>
</dbReference>